<dbReference type="STRING" id="1236970.JCM9140_1401"/>
<dbReference type="InterPro" id="IPR024726">
    <property type="entry name" value="FhuF_C"/>
</dbReference>
<comment type="caution">
    <text evidence="3">The sequence shown here is derived from an EMBL/GenBank/DDBJ whole genome shotgun (WGS) entry which is preliminary data.</text>
</comment>
<feature type="domain" description="Ferric siderophore reductase C-terminal" evidence="2">
    <location>
        <begin position="237"/>
        <end position="258"/>
    </location>
</feature>
<gene>
    <name evidence="3" type="ORF">JCM9140_1401</name>
</gene>
<protein>
    <recommendedName>
        <fullName evidence="5">Aerobactin siderophore biosynthesis IucA/IucC-like C-terminal domain-containing protein</fullName>
    </recommendedName>
</protein>
<evidence type="ECO:0008006" key="5">
    <source>
        <dbReference type="Google" id="ProtNLM"/>
    </source>
</evidence>
<keyword evidence="4" id="KW-1185">Reference proteome</keyword>
<evidence type="ECO:0000259" key="1">
    <source>
        <dbReference type="Pfam" id="PF06276"/>
    </source>
</evidence>
<dbReference type="OrthoDB" id="5870636at2"/>
<organism evidence="3 4">
    <name type="scientific">Halalkalibacter wakoensis JCM 9140</name>
    <dbReference type="NCBI Taxonomy" id="1236970"/>
    <lineage>
        <taxon>Bacteria</taxon>
        <taxon>Bacillati</taxon>
        <taxon>Bacillota</taxon>
        <taxon>Bacilli</taxon>
        <taxon>Bacillales</taxon>
        <taxon>Bacillaceae</taxon>
        <taxon>Halalkalibacter</taxon>
    </lineage>
</organism>
<dbReference type="Pfam" id="PF11575">
    <property type="entry name" value="FhuF_C"/>
    <property type="match status" value="1"/>
</dbReference>
<dbReference type="Proteomes" id="UP000018890">
    <property type="component" value="Unassembled WGS sequence"/>
</dbReference>
<evidence type="ECO:0000313" key="3">
    <source>
        <dbReference type="EMBL" id="GAE25408.1"/>
    </source>
</evidence>
<reference evidence="3" key="1">
    <citation type="journal article" date="2014" name="Genome Announc.">
        <title>Draft Genome Sequences of Three Alkaliphilic Bacillus Strains, Bacillus wakoensis JCM 9140T, Bacillus akibai JCM 9157T, and Bacillus hemicellulosilyticus JCM 9152T.</title>
        <authorList>
            <person name="Yuki M."/>
            <person name="Oshima K."/>
            <person name="Suda W."/>
            <person name="Oshida Y."/>
            <person name="Kitamura K."/>
            <person name="Iida T."/>
            <person name="Hattori M."/>
            <person name="Ohkuma M."/>
        </authorList>
    </citation>
    <scope>NUCLEOTIDE SEQUENCE [LARGE SCALE GENOMIC DNA]</scope>
    <source>
        <strain evidence="3">JCM 9140</strain>
    </source>
</reference>
<dbReference type="AlphaFoldDB" id="W4Q135"/>
<dbReference type="GO" id="GO:0003824">
    <property type="term" value="F:catalytic activity"/>
    <property type="evidence" value="ECO:0007669"/>
    <property type="project" value="UniProtKB-ARBA"/>
</dbReference>
<proteinExistence type="predicted"/>
<dbReference type="Pfam" id="PF06276">
    <property type="entry name" value="FhuF"/>
    <property type="match status" value="1"/>
</dbReference>
<accession>W4Q135</accession>
<evidence type="ECO:0000259" key="2">
    <source>
        <dbReference type="Pfam" id="PF11575"/>
    </source>
</evidence>
<dbReference type="InterPro" id="IPR022770">
    <property type="entry name" value="IucA/IucC-like_C"/>
</dbReference>
<dbReference type="GO" id="GO:0051537">
    <property type="term" value="F:2 iron, 2 sulfur cluster binding"/>
    <property type="evidence" value="ECO:0007669"/>
    <property type="project" value="InterPro"/>
</dbReference>
<dbReference type="EMBL" id="BAUT01000009">
    <property type="protein sequence ID" value="GAE25408.1"/>
    <property type="molecule type" value="Genomic_DNA"/>
</dbReference>
<feature type="domain" description="Aerobactin siderophore biosynthesis IucA/IucC-like C-terminal" evidence="1">
    <location>
        <begin position="70"/>
        <end position="199"/>
    </location>
</feature>
<sequence>MLRILGVTMRKCSLIAEDRILLEKYRVCFQEETAYMDVHDFFDQKNLSSFLESVQNELQAPDLLVAASVFAKRYSYLVVVPALFTFSFLNKRLNMSVKNLRLLPSVAENKWLPRIFIDDQQALLCDNETEREANRNQLLETIFAHHLSPLWDKLSVLSKVPQHILWENTAVYLFWVFESLLSRSDLTASERDLIQSDFDYIIYEANARLFGCFTNDNPFELYLSPKKKIGGQNIRIRKTCCFSYKLSEDCKMCKSCPKNPNCKIGAL</sequence>
<evidence type="ECO:0000313" key="4">
    <source>
        <dbReference type="Proteomes" id="UP000018890"/>
    </source>
</evidence>
<name>W4Q135_9BACI</name>